<feature type="signal peptide" evidence="4">
    <location>
        <begin position="1"/>
        <end position="28"/>
    </location>
</feature>
<evidence type="ECO:0000256" key="3">
    <source>
        <dbReference type="ARBA" id="ARBA00022729"/>
    </source>
</evidence>
<accession>A0A975CKS6</accession>
<evidence type="ECO:0000259" key="5">
    <source>
        <dbReference type="SMART" id="SM00062"/>
    </source>
</evidence>
<protein>
    <submittedName>
        <fullName evidence="6">Amino acid ABC transporter substrate-binding protein</fullName>
    </submittedName>
</protein>
<keyword evidence="7" id="KW-1185">Reference proteome</keyword>
<evidence type="ECO:0000256" key="1">
    <source>
        <dbReference type="ARBA" id="ARBA00010333"/>
    </source>
</evidence>
<dbReference type="PANTHER" id="PTHR30085:SF2">
    <property type="entry name" value="GLUTAMATE_ASPARTATE IMPORT SOLUTE-BINDING PROTEIN"/>
    <property type="match status" value="1"/>
</dbReference>
<comment type="similarity">
    <text evidence="1">Belongs to the bacterial solute-binding protein 3 family.</text>
</comment>
<dbReference type="GO" id="GO:0005576">
    <property type="term" value="C:extracellular region"/>
    <property type="evidence" value="ECO:0007669"/>
    <property type="project" value="TreeGrafter"/>
</dbReference>
<feature type="domain" description="Solute-binding protein family 3/N-terminal" evidence="5">
    <location>
        <begin position="39"/>
        <end position="275"/>
    </location>
</feature>
<feature type="chain" id="PRO_5037017802" evidence="4">
    <location>
        <begin position="29"/>
        <end position="304"/>
    </location>
</feature>
<name>A0A975CKS6_9BURK</name>
<organism evidence="6 7">
    <name type="scientific">Ottowia testudinis</name>
    <dbReference type="NCBI Taxonomy" id="2816950"/>
    <lineage>
        <taxon>Bacteria</taxon>
        <taxon>Pseudomonadati</taxon>
        <taxon>Pseudomonadota</taxon>
        <taxon>Betaproteobacteria</taxon>
        <taxon>Burkholderiales</taxon>
        <taxon>Comamonadaceae</taxon>
        <taxon>Ottowia</taxon>
    </lineage>
</organism>
<dbReference type="Proteomes" id="UP000663903">
    <property type="component" value="Chromosome"/>
</dbReference>
<gene>
    <name evidence="6" type="ORF">J1M35_03665</name>
</gene>
<dbReference type="PANTHER" id="PTHR30085">
    <property type="entry name" value="AMINO ACID ABC TRANSPORTER PERMEASE"/>
    <property type="match status" value="1"/>
</dbReference>
<keyword evidence="2" id="KW-0813">Transport</keyword>
<dbReference type="GO" id="GO:0006865">
    <property type="term" value="P:amino acid transport"/>
    <property type="evidence" value="ECO:0007669"/>
    <property type="project" value="TreeGrafter"/>
</dbReference>
<dbReference type="GO" id="GO:0030288">
    <property type="term" value="C:outer membrane-bounded periplasmic space"/>
    <property type="evidence" value="ECO:0007669"/>
    <property type="project" value="TreeGrafter"/>
</dbReference>
<evidence type="ECO:0000256" key="4">
    <source>
        <dbReference type="SAM" id="SignalP"/>
    </source>
</evidence>
<dbReference type="InterPro" id="IPR001638">
    <property type="entry name" value="Solute-binding_3/MltF_N"/>
</dbReference>
<dbReference type="EMBL" id="CP071796">
    <property type="protein sequence ID" value="QTD46019.1"/>
    <property type="molecule type" value="Genomic_DNA"/>
</dbReference>
<evidence type="ECO:0000313" key="6">
    <source>
        <dbReference type="EMBL" id="QTD46019.1"/>
    </source>
</evidence>
<evidence type="ECO:0000313" key="7">
    <source>
        <dbReference type="Proteomes" id="UP000663903"/>
    </source>
</evidence>
<dbReference type="SUPFAM" id="SSF53850">
    <property type="entry name" value="Periplasmic binding protein-like II"/>
    <property type="match status" value="1"/>
</dbReference>
<sequence>MRSVFYRQVRCVPAVLVLGFAASLQAHAGVLADIQKRGEVVLGYREDGAPISYLAKGDAQPSGFAVDLCRAVIDQMVAQKVLPAGLRIKYVPLTNAERFKAITERRVDAECADTTNNRERREKIGVAFTIPHYFAGVRMMVTKKSGIKRIEDLRQKRVLYTKGTTTHQIVQERNGSLNLNLTAIECTTPAECFRDLNAGKGDAYMMDDIQLYALRATAPTPDDWDIVGKMLSIEPLAIMLPKNDDEWKGQFDVILRKMIYDGTFAAKYKTWFESPLANLKVNFNIPMNYLLKDSLKFPTDKVGD</sequence>
<dbReference type="KEGG" id="otd:J1M35_03665"/>
<dbReference type="CDD" id="cd13688">
    <property type="entry name" value="PBP2_GltI_DEBP"/>
    <property type="match status" value="1"/>
</dbReference>
<dbReference type="Pfam" id="PF00497">
    <property type="entry name" value="SBP_bac_3"/>
    <property type="match status" value="1"/>
</dbReference>
<dbReference type="RefSeq" id="WP_208009901.1">
    <property type="nucleotide sequence ID" value="NZ_CP071796.1"/>
</dbReference>
<proteinExistence type="inferred from homology"/>
<reference evidence="6" key="1">
    <citation type="submission" date="2021-03" db="EMBL/GenBank/DDBJ databases">
        <title>Ottowia sp. 27C isolated from the cloaca of a Giant Asian pond turtle (Heosemys grandis).</title>
        <authorList>
            <person name="Spergser J."/>
            <person name="Busse H.-J."/>
        </authorList>
    </citation>
    <scope>NUCLEOTIDE SEQUENCE</scope>
    <source>
        <strain evidence="6">27C</strain>
    </source>
</reference>
<dbReference type="AlphaFoldDB" id="A0A975CKS6"/>
<dbReference type="InterPro" id="IPR051455">
    <property type="entry name" value="Bact_solute-bind_prot3"/>
</dbReference>
<dbReference type="SMART" id="SM00062">
    <property type="entry name" value="PBPb"/>
    <property type="match status" value="1"/>
</dbReference>
<keyword evidence="3 4" id="KW-0732">Signal</keyword>
<dbReference type="Gene3D" id="3.40.190.10">
    <property type="entry name" value="Periplasmic binding protein-like II"/>
    <property type="match status" value="2"/>
</dbReference>
<evidence type="ECO:0000256" key="2">
    <source>
        <dbReference type="ARBA" id="ARBA00022448"/>
    </source>
</evidence>